<dbReference type="PANTHER" id="PTHR12265:SF30">
    <property type="entry name" value="TRANSMEMBRANE PROTEIN 53"/>
    <property type="match status" value="1"/>
</dbReference>
<reference evidence="7" key="1">
    <citation type="submission" date="2020-05" db="EMBL/GenBank/DDBJ databases">
        <title>Mycena genomes resolve the evolution of fungal bioluminescence.</title>
        <authorList>
            <person name="Tsai I.J."/>
        </authorList>
    </citation>
    <scope>NUCLEOTIDE SEQUENCE</scope>
    <source>
        <strain evidence="7">110903Hualien_Pintung</strain>
    </source>
</reference>
<keyword evidence="2" id="KW-0812">Transmembrane</keyword>
<proteinExistence type="inferred from homology"/>
<protein>
    <recommendedName>
        <fullName evidence="9">DUF829-domain-containing protein</fullName>
    </recommendedName>
</protein>
<dbReference type="InterPro" id="IPR008547">
    <property type="entry name" value="DUF829_TMEM53"/>
</dbReference>
<dbReference type="Proteomes" id="UP000613580">
    <property type="component" value="Unassembled WGS sequence"/>
</dbReference>
<comment type="similarity">
    <text evidence="1">Belongs to the TMEM53 family.</text>
</comment>
<evidence type="ECO:0000256" key="1">
    <source>
        <dbReference type="ARBA" id="ARBA00007387"/>
    </source>
</evidence>
<organism evidence="7 8">
    <name type="scientific">Mycena chlorophos</name>
    <name type="common">Agaric fungus</name>
    <name type="synonym">Agaricus chlorophos</name>
    <dbReference type="NCBI Taxonomy" id="658473"/>
    <lineage>
        <taxon>Eukaryota</taxon>
        <taxon>Fungi</taxon>
        <taxon>Dikarya</taxon>
        <taxon>Basidiomycota</taxon>
        <taxon>Agaricomycotina</taxon>
        <taxon>Agaricomycetes</taxon>
        <taxon>Agaricomycetidae</taxon>
        <taxon>Agaricales</taxon>
        <taxon>Marasmiineae</taxon>
        <taxon>Mycenaceae</taxon>
        <taxon>Mycena</taxon>
    </lineage>
</organism>
<dbReference type="SUPFAM" id="SSF53474">
    <property type="entry name" value="alpha/beta-Hydrolases"/>
    <property type="match status" value="1"/>
</dbReference>
<dbReference type="EMBL" id="JACAZE010000008">
    <property type="protein sequence ID" value="KAF7308142.1"/>
    <property type="molecule type" value="Genomic_DNA"/>
</dbReference>
<gene>
    <name evidence="7" type="ORF">HMN09_00661800</name>
</gene>
<dbReference type="AlphaFoldDB" id="A0A8H6T1E1"/>
<dbReference type="Pfam" id="PF05705">
    <property type="entry name" value="DUF829"/>
    <property type="match status" value="1"/>
</dbReference>
<keyword evidence="8" id="KW-1185">Reference proteome</keyword>
<dbReference type="GO" id="GO:0005640">
    <property type="term" value="C:nuclear outer membrane"/>
    <property type="evidence" value="ECO:0007669"/>
    <property type="project" value="UniProtKB-SubCell"/>
</dbReference>
<dbReference type="OrthoDB" id="77878at2759"/>
<keyword evidence="5" id="KW-0539">Nucleus</keyword>
<evidence type="ECO:0000313" key="8">
    <source>
        <dbReference type="Proteomes" id="UP000613580"/>
    </source>
</evidence>
<keyword evidence="3" id="KW-1133">Transmembrane helix</keyword>
<sequence>MAHSVVLTQLSSLVYVGNRSAAAPPSTTSPSLVILFGYMDATMKHLQKYVDGMHALFPAAEILLLHSHPNWLYSTNKYIESQLAPAVEILQAHASARRKQNAGILLHIMSNGGAFNYMSLHVLLSKTLASPHTLPSTTPIAIILDSAPGKDGRLAAVGSFAGPPPAHGLSILRMIAVPTISLGYYLLAALSSAAGNEEWFTQMRRTLLARSVLPGIVESPADSDAKTRRLFIYSKLDHVNPPSFVESHIAEARKCRIEVDEGRYEDTMHVGHAHKYPERYWDSVRKFWERAAKSAGLERALL</sequence>
<comment type="subcellular location">
    <subcellularLocation>
        <location evidence="6">Nucleus outer membrane</location>
        <topology evidence="6">Single-pass membrane protein</topology>
    </subcellularLocation>
</comment>
<evidence type="ECO:0008006" key="9">
    <source>
        <dbReference type="Google" id="ProtNLM"/>
    </source>
</evidence>
<evidence type="ECO:0000256" key="5">
    <source>
        <dbReference type="ARBA" id="ARBA00023242"/>
    </source>
</evidence>
<evidence type="ECO:0000256" key="2">
    <source>
        <dbReference type="ARBA" id="ARBA00022692"/>
    </source>
</evidence>
<evidence type="ECO:0000256" key="4">
    <source>
        <dbReference type="ARBA" id="ARBA00023136"/>
    </source>
</evidence>
<evidence type="ECO:0000313" key="7">
    <source>
        <dbReference type="EMBL" id="KAF7308142.1"/>
    </source>
</evidence>
<comment type="caution">
    <text evidence="7">The sequence shown here is derived from an EMBL/GenBank/DDBJ whole genome shotgun (WGS) entry which is preliminary data.</text>
</comment>
<dbReference type="InterPro" id="IPR029058">
    <property type="entry name" value="AB_hydrolase_fold"/>
</dbReference>
<accession>A0A8H6T1E1</accession>
<keyword evidence="4" id="KW-0472">Membrane</keyword>
<dbReference type="PANTHER" id="PTHR12265">
    <property type="entry name" value="TRANSMEMBRANE PROTEIN 53"/>
    <property type="match status" value="1"/>
</dbReference>
<name>A0A8H6T1E1_MYCCL</name>
<evidence type="ECO:0000256" key="3">
    <source>
        <dbReference type="ARBA" id="ARBA00022989"/>
    </source>
</evidence>
<evidence type="ECO:0000256" key="6">
    <source>
        <dbReference type="ARBA" id="ARBA00034303"/>
    </source>
</evidence>